<dbReference type="OrthoDB" id="4587630at2759"/>
<evidence type="ECO:0000256" key="1">
    <source>
        <dbReference type="SAM" id="MobiDB-lite"/>
    </source>
</evidence>
<accession>G2R654</accession>
<reference evidence="2 3" key="1">
    <citation type="journal article" date="2011" name="Nat. Biotechnol.">
        <title>Comparative genomic analysis of the thermophilic biomass-degrading fungi Myceliophthora thermophila and Thielavia terrestris.</title>
        <authorList>
            <person name="Berka R.M."/>
            <person name="Grigoriev I.V."/>
            <person name="Otillar R."/>
            <person name="Salamov A."/>
            <person name="Grimwood J."/>
            <person name="Reid I."/>
            <person name="Ishmael N."/>
            <person name="John T."/>
            <person name="Darmond C."/>
            <person name="Moisan M.-C."/>
            <person name="Henrissat B."/>
            <person name="Coutinho P.M."/>
            <person name="Lombard V."/>
            <person name="Natvig D.O."/>
            <person name="Lindquist E."/>
            <person name="Schmutz J."/>
            <person name="Lucas S."/>
            <person name="Harris P."/>
            <person name="Powlowski J."/>
            <person name="Bellemare A."/>
            <person name="Taylor D."/>
            <person name="Butler G."/>
            <person name="de Vries R.P."/>
            <person name="Allijn I.E."/>
            <person name="van den Brink J."/>
            <person name="Ushinsky S."/>
            <person name="Storms R."/>
            <person name="Powell A.J."/>
            <person name="Paulsen I.T."/>
            <person name="Elbourne L.D.H."/>
            <person name="Baker S.E."/>
            <person name="Magnuson J."/>
            <person name="LaBoissiere S."/>
            <person name="Clutterbuck A.J."/>
            <person name="Martinez D."/>
            <person name="Wogulis M."/>
            <person name="de Leon A.L."/>
            <person name="Rey M.W."/>
            <person name="Tsang A."/>
        </authorList>
    </citation>
    <scope>NUCLEOTIDE SEQUENCE [LARGE SCALE GENOMIC DNA]</scope>
    <source>
        <strain evidence="3">ATCC 38088 / NRRL 8126</strain>
    </source>
</reference>
<evidence type="ECO:0000313" key="3">
    <source>
        <dbReference type="Proteomes" id="UP000008181"/>
    </source>
</evidence>
<feature type="region of interest" description="Disordered" evidence="1">
    <location>
        <begin position="75"/>
        <end position="96"/>
    </location>
</feature>
<dbReference type="Proteomes" id="UP000008181">
    <property type="component" value="Chromosome 3"/>
</dbReference>
<dbReference type="RefSeq" id="XP_003653927.1">
    <property type="nucleotide sequence ID" value="XM_003653879.1"/>
</dbReference>
<dbReference type="EMBL" id="CP003011">
    <property type="protein sequence ID" value="AEO67591.1"/>
    <property type="molecule type" value="Genomic_DNA"/>
</dbReference>
<dbReference type="HOGENOM" id="CLU_1526207_0_0_1"/>
<proteinExistence type="predicted"/>
<name>G2R654_THETT</name>
<keyword evidence="3" id="KW-1185">Reference proteome</keyword>
<evidence type="ECO:0000313" key="2">
    <source>
        <dbReference type="EMBL" id="AEO67591.1"/>
    </source>
</evidence>
<feature type="compositionally biased region" description="Basic residues" evidence="1">
    <location>
        <begin position="158"/>
        <end position="176"/>
    </location>
</feature>
<organism evidence="2 3">
    <name type="scientific">Thermothielavioides terrestris (strain ATCC 38088 / NRRL 8126)</name>
    <name type="common">Thielavia terrestris</name>
    <dbReference type="NCBI Taxonomy" id="578455"/>
    <lineage>
        <taxon>Eukaryota</taxon>
        <taxon>Fungi</taxon>
        <taxon>Dikarya</taxon>
        <taxon>Ascomycota</taxon>
        <taxon>Pezizomycotina</taxon>
        <taxon>Sordariomycetes</taxon>
        <taxon>Sordariomycetidae</taxon>
        <taxon>Sordariales</taxon>
        <taxon>Chaetomiaceae</taxon>
        <taxon>Thermothielavioides</taxon>
        <taxon>Thermothielavioides terrestris</taxon>
    </lineage>
</organism>
<protein>
    <submittedName>
        <fullName evidence="2">Uncharacterized protein</fullName>
    </submittedName>
</protein>
<dbReference type="AlphaFoldDB" id="G2R654"/>
<gene>
    <name evidence="2" type="ORF">THITE_2129465</name>
</gene>
<sequence length="176" mass="19523">MPTDDEGCQVSFRRLKLGDDWLSHYRMVDRLPEPGQQQANWTHTPGSPSAAPMAISQSKFGLLAASHGMTYSLRSANGSTSGPPLQDSCGSQSSKSTTMPSSIRAWIWHYLDDNLFSFAASADLVRFASPVWDHVRALRHHLSVLRAGHGDLFTASHSRSRRARRRPGAGQRKRPR</sequence>
<dbReference type="KEGG" id="ttt:THITE_2129465"/>
<dbReference type="GeneID" id="11516183"/>
<feature type="region of interest" description="Disordered" evidence="1">
    <location>
        <begin position="155"/>
        <end position="176"/>
    </location>
</feature>